<dbReference type="NCBIfam" id="TIGR01746">
    <property type="entry name" value="Thioester-redct"/>
    <property type="match status" value="1"/>
</dbReference>
<comment type="catalytic activity">
    <reaction evidence="16">
        <text>(S)-2-amino-6-oxohexanoate + AMP + diphosphate + NADP(+) = L-2-aminoadipate + ATP + NADPH + H(+)</text>
        <dbReference type="Rhea" id="RHEA:46936"/>
        <dbReference type="ChEBI" id="CHEBI:15378"/>
        <dbReference type="ChEBI" id="CHEBI:30616"/>
        <dbReference type="ChEBI" id="CHEBI:33019"/>
        <dbReference type="ChEBI" id="CHEBI:57783"/>
        <dbReference type="ChEBI" id="CHEBI:58321"/>
        <dbReference type="ChEBI" id="CHEBI:58349"/>
        <dbReference type="ChEBI" id="CHEBI:58672"/>
        <dbReference type="ChEBI" id="CHEBI:456215"/>
        <dbReference type="EC" id="1.2.1.95"/>
    </reaction>
</comment>
<keyword evidence="7" id="KW-0596">Phosphopantetheine</keyword>
<dbReference type="EC" id="1.2.1.31" evidence="6"/>
<comment type="cofactor">
    <cofactor evidence="1">
        <name>pantetheine 4'-phosphate</name>
        <dbReference type="ChEBI" id="CHEBI:47942"/>
    </cofactor>
</comment>
<evidence type="ECO:0000256" key="5">
    <source>
        <dbReference type="ARBA" id="ARBA00012913"/>
    </source>
</evidence>
<dbReference type="SUPFAM" id="SSF47336">
    <property type="entry name" value="ACP-like"/>
    <property type="match status" value="1"/>
</dbReference>
<evidence type="ECO:0000256" key="13">
    <source>
        <dbReference type="ARBA" id="ARBA00023154"/>
    </source>
</evidence>
<dbReference type="InterPro" id="IPR045851">
    <property type="entry name" value="AMP-bd_C_sf"/>
</dbReference>
<keyword evidence="8" id="KW-0597">Phosphoprotein</keyword>
<evidence type="ECO:0000256" key="18">
    <source>
        <dbReference type="ARBA" id="ARBA00049537"/>
    </source>
</evidence>
<dbReference type="PROSITE" id="PS00455">
    <property type="entry name" value="AMP_BINDING"/>
    <property type="match status" value="1"/>
</dbReference>
<dbReference type="NCBIfam" id="TIGR03443">
    <property type="entry name" value="alpha_am_amid"/>
    <property type="match status" value="1"/>
</dbReference>
<sequence length="1207" mass="131816">MAPGIVTAPACQPDPTIDLDWSGYRGAPVPDTSTAAIHDIFASNAARSPDRTCVIETRSSRSAQRSFTYRQINESSNQLAHHFLAHGCRVGDVVAIYAYRGVDLVVAYMGALKAGATVSVLDPQYPPERQKILLEVASPSFLVCIQKANQEFGKPSDVVMDFVANNLRIKSTVPALELSDSGELKGGVVQGKECLLPHASSRGECPGVLVGPDSIPTLSFTSGSEGRPKGVQGRHFSLTHYFTWMAERFGLSEHDRFTMLSGIAHDPIQRDIFTPLFLGAVIVIPPADVISYELLAEWMREHRITITHLTPAMGQILVGGAVTQFPCLRNAFFVGDLLTKKDCRKLRDLAPNARIQNLYGSTESQRAVSFFEIPSKASDPAFLEDLPDVIPVGQGMRHVQLLVVSLEDRNRLCQVGEQGELFIRAGGLAEGYLGNDDKTAQLNESKFLPNWFVDPARWTQQYEQQLASNPHNAPWTRFYKGPRDRLYRTGDLGRLRPDGNVECTGRIDSQVKIRGFRIELGEIDACLSQHPFVRENLTIVRRDKNEEQTLVTYFVPEINRWFQHFEEKEERPGGQELPDESMGGMLKRFKSLSDDCKTFLAAKVPKYAVPGIFIPLVRMPLNPNGKIDKPSLPFPDAADLALLTKRRASSMAAAANMTDTQSRLAAVWASVLPNRTARMLVPGSNFFDEGGHSILAQQMFFRLKQEWKGIDLPVRVIFQSQTLEALAAEIDRAQDPIGLRLDAMPLPGDGSAGDEAYAGDARDLVRQLPGSIPGAAVDPNHAATSPLVLLTGATGFLGSYILHQLLEGHTKARVVAHVRGKDTAAGLARLEAASKAYGLWSPTWLSASRLEAVVGDISKPHLGLPQDTWQRLADQVDVVIHNGAQVNWMLPYSSLRAANVLSTLACIELCATGQPKRMAFVSSTSTLDTAHYVELSRGPGSAVLETDSLEGSRKGLGTGYGQSKWASEYMVREAGRRGLVGAVIRPGYVTGDPESGMSVTDDFLVRLWKGCLQVGARPDIPNTVNTVPVNQVSRIVVAAAFHLPTITGQPMAVAQVTSHPRLTLNEWIGALEVYGHRVPMVSYREWCAKINDYTSDTTKEEHALLPLFHFVVGDLPADTIAPELDDANAASCLRLYAREAGEEDDPLAASATSIQTLGTYLAYLVAIGFLPPPAEKGGRRLPQLDAETLQTVAAGTREDFGGRSSRV</sequence>
<name>A0A2K3QCW7_9HYPO</name>
<dbReference type="Gene3D" id="1.10.1200.10">
    <property type="entry name" value="ACP-like"/>
    <property type="match status" value="1"/>
</dbReference>
<keyword evidence="11" id="KW-0521">NADP</keyword>
<comment type="catalytic activity">
    <reaction evidence="18">
        <text>(S)-2-amino-6-oxohexanoate + NADP(+) + H2O = L-2-aminoadipate + NADPH + 2 H(+)</text>
        <dbReference type="Rhea" id="RHEA:12304"/>
        <dbReference type="ChEBI" id="CHEBI:15377"/>
        <dbReference type="ChEBI" id="CHEBI:15378"/>
        <dbReference type="ChEBI" id="CHEBI:57783"/>
        <dbReference type="ChEBI" id="CHEBI:58321"/>
        <dbReference type="ChEBI" id="CHEBI:58349"/>
        <dbReference type="ChEBI" id="CHEBI:58672"/>
        <dbReference type="EC" id="1.2.1.31"/>
    </reaction>
</comment>
<proteinExistence type="inferred from homology"/>
<dbReference type="Gene3D" id="3.40.50.720">
    <property type="entry name" value="NAD(P)-binding Rossmann-like Domain"/>
    <property type="match status" value="1"/>
</dbReference>
<dbReference type="CDD" id="cd05235">
    <property type="entry name" value="SDR_e1"/>
    <property type="match status" value="1"/>
</dbReference>
<dbReference type="GO" id="GO:0004043">
    <property type="term" value="F:L-aminoadipate-semialdehyde dehydrogenase [NAD(P)+] activity"/>
    <property type="evidence" value="ECO:0007669"/>
    <property type="project" value="UniProtKB-EC"/>
</dbReference>
<dbReference type="InterPro" id="IPR009081">
    <property type="entry name" value="PP-bd_ACP"/>
</dbReference>
<evidence type="ECO:0000256" key="4">
    <source>
        <dbReference type="ARBA" id="ARBA00006432"/>
    </source>
</evidence>
<keyword evidence="10" id="KW-0028">Amino-acid biosynthesis</keyword>
<dbReference type="PANTHER" id="PTHR44845">
    <property type="entry name" value="CARRIER DOMAIN-CONTAINING PROTEIN"/>
    <property type="match status" value="1"/>
</dbReference>
<dbReference type="InterPro" id="IPR020806">
    <property type="entry name" value="PKS_PP-bd"/>
</dbReference>
<evidence type="ECO:0000256" key="3">
    <source>
        <dbReference type="ARBA" id="ARBA00004827"/>
    </source>
</evidence>
<evidence type="ECO:0000256" key="9">
    <source>
        <dbReference type="ARBA" id="ARBA00022598"/>
    </source>
</evidence>
<comment type="catalytic activity">
    <reaction evidence="17">
        <text>(S)-2-amino-6-oxohexanoate + NAD(+) + H2O = L-2-aminoadipate + NADH + 2 H(+)</text>
        <dbReference type="Rhea" id="RHEA:12308"/>
        <dbReference type="ChEBI" id="CHEBI:15377"/>
        <dbReference type="ChEBI" id="CHEBI:15378"/>
        <dbReference type="ChEBI" id="CHEBI:57540"/>
        <dbReference type="ChEBI" id="CHEBI:57945"/>
        <dbReference type="ChEBI" id="CHEBI:58321"/>
        <dbReference type="ChEBI" id="CHEBI:58672"/>
        <dbReference type="EC" id="1.2.1.31"/>
    </reaction>
</comment>
<dbReference type="InterPro" id="IPR036736">
    <property type="entry name" value="ACP-like_sf"/>
</dbReference>
<dbReference type="InterPro" id="IPR010071">
    <property type="entry name" value="AA_adenyl_dom"/>
</dbReference>
<dbReference type="InterPro" id="IPR042099">
    <property type="entry name" value="ANL_N_sf"/>
</dbReference>
<gene>
    <name evidence="20" type="ORF">TCAP_04689</name>
</gene>
<comment type="pathway">
    <text evidence="3">Amino-acid biosynthesis; L-lysine biosynthesis via AAA pathway; L-lysine from L-alpha-aminoadipate (fungal route): step 1/3.</text>
</comment>
<dbReference type="UniPathway" id="UPA00033">
    <property type="reaction ID" value="UER00032"/>
</dbReference>
<accession>A0A2K3QCW7</accession>
<comment type="function">
    <text evidence="2">Catalyzes the activation of alpha-aminoadipate by ATP-dependent adenylation and the reduction of activated alpha-aminoadipate by NADPH. The activated alpha-aminoadipate is bound to the phosphopantheinyl group of the enzyme itself before it is reduced to (S)-2-amino-6-oxohexanoate.</text>
</comment>
<evidence type="ECO:0000313" key="20">
    <source>
        <dbReference type="EMBL" id="PNY25369.1"/>
    </source>
</evidence>
<dbReference type="SUPFAM" id="SSF56801">
    <property type="entry name" value="Acetyl-CoA synthetase-like"/>
    <property type="match status" value="1"/>
</dbReference>
<dbReference type="SUPFAM" id="SSF51735">
    <property type="entry name" value="NAD(P)-binding Rossmann-fold domains"/>
    <property type="match status" value="1"/>
</dbReference>
<reference evidence="20 21" key="1">
    <citation type="submission" date="2017-08" db="EMBL/GenBank/DDBJ databases">
        <title>Harnessing the power of phylogenomics to disentangle the directionality and signatures of interkingdom host jumping in the parasitic fungal genus Tolypocladium.</title>
        <authorList>
            <person name="Quandt C.A."/>
            <person name="Patterson W."/>
            <person name="Spatafora J.W."/>
        </authorList>
    </citation>
    <scope>NUCLEOTIDE SEQUENCE [LARGE SCALE GENOMIC DNA]</scope>
    <source>
        <strain evidence="20 21">CBS 113982</strain>
    </source>
</reference>
<dbReference type="PIRSF" id="PIRSF001617">
    <property type="entry name" value="Alpha-AR"/>
    <property type="match status" value="1"/>
</dbReference>
<evidence type="ECO:0000256" key="6">
    <source>
        <dbReference type="ARBA" id="ARBA00013073"/>
    </source>
</evidence>
<evidence type="ECO:0000313" key="21">
    <source>
        <dbReference type="Proteomes" id="UP000236621"/>
    </source>
</evidence>
<dbReference type="InterPro" id="IPR036291">
    <property type="entry name" value="NAD(P)-bd_dom_sf"/>
</dbReference>
<dbReference type="EMBL" id="NRSZ01000766">
    <property type="protein sequence ID" value="PNY25369.1"/>
    <property type="molecule type" value="Genomic_DNA"/>
</dbReference>
<evidence type="ECO:0000256" key="14">
    <source>
        <dbReference type="ARBA" id="ARBA00031335"/>
    </source>
</evidence>
<protein>
    <recommendedName>
        <fullName evidence="15">Alpha-aminoadipate reductase</fullName>
        <ecNumber evidence="6">1.2.1.31</ecNumber>
        <ecNumber evidence="5">1.2.1.95</ecNumber>
    </recommendedName>
    <alternativeName>
        <fullName evidence="14">L-aminoadipate-semialdehyde dehydrogenase</fullName>
    </alternativeName>
</protein>
<evidence type="ECO:0000256" key="15">
    <source>
        <dbReference type="ARBA" id="ARBA00032195"/>
    </source>
</evidence>
<dbReference type="InterPro" id="IPR013120">
    <property type="entry name" value="FAR_NAD-bd"/>
</dbReference>
<evidence type="ECO:0000259" key="19">
    <source>
        <dbReference type="PROSITE" id="PS50075"/>
    </source>
</evidence>
<evidence type="ECO:0000256" key="11">
    <source>
        <dbReference type="ARBA" id="ARBA00022857"/>
    </source>
</evidence>
<dbReference type="Proteomes" id="UP000236621">
    <property type="component" value="Unassembled WGS sequence"/>
</dbReference>
<dbReference type="EC" id="1.2.1.95" evidence="5"/>
<dbReference type="Pfam" id="PF07993">
    <property type="entry name" value="NAD_binding_4"/>
    <property type="match status" value="1"/>
</dbReference>
<dbReference type="NCBIfam" id="TIGR01733">
    <property type="entry name" value="AA-adenyl-dom"/>
    <property type="match status" value="1"/>
</dbReference>
<dbReference type="Gene3D" id="3.30.300.30">
    <property type="match status" value="1"/>
</dbReference>
<dbReference type="GO" id="GO:0019878">
    <property type="term" value="P:lysine biosynthetic process via aminoadipic acid"/>
    <property type="evidence" value="ECO:0007669"/>
    <property type="project" value="UniProtKB-UniPathway"/>
</dbReference>
<evidence type="ECO:0000256" key="7">
    <source>
        <dbReference type="ARBA" id="ARBA00022450"/>
    </source>
</evidence>
<dbReference type="InterPro" id="IPR000873">
    <property type="entry name" value="AMP-dep_synth/lig_dom"/>
</dbReference>
<feature type="domain" description="Carrier" evidence="19">
    <location>
        <begin position="655"/>
        <end position="734"/>
    </location>
</feature>
<keyword evidence="21" id="KW-1185">Reference proteome</keyword>
<evidence type="ECO:0000256" key="12">
    <source>
        <dbReference type="ARBA" id="ARBA00023002"/>
    </source>
</evidence>
<organism evidence="20 21">
    <name type="scientific">Tolypocladium capitatum</name>
    <dbReference type="NCBI Taxonomy" id="45235"/>
    <lineage>
        <taxon>Eukaryota</taxon>
        <taxon>Fungi</taxon>
        <taxon>Dikarya</taxon>
        <taxon>Ascomycota</taxon>
        <taxon>Pezizomycotina</taxon>
        <taxon>Sordariomycetes</taxon>
        <taxon>Hypocreomycetidae</taxon>
        <taxon>Hypocreales</taxon>
        <taxon>Ophiocordycipitaceae</taxon>
        <taxon>Tolypocladium</taxon>
    </lineage>
</organism>
<dbReference type="OrthoDB" id="329835at2759"/>
<dbReference type="STRING" id="45235.A0A2K3QCW7"/>
<dbReference type="Gene3D" id="3.40.50.12780">
    <property type="entry name" value="N-terminal domain of ligase-like"/>
    <property type="match status" value="1"/>
</dbReference>
<keyword evidence="13" id="KW-0457">Lysine biosynthesis</keyword>
<comment type="similarity">
    <text evidence="4">Belongs to the ATP-dependent AMP-binding enzyme family.</text>
</comment>
<comment type="caution">
    <text evidence="20">The sequence shown here is derived from an EMBL/GenBank/DDBJ whole genome shotgun (WGS) entry which is preliminary data.</text>
</comment>
<dbReference type="Pfam" id="PF00501">
    <property type="entry name" value="AMP-binding"/>
    <property type="match status" value="1"/>
</dbReference>
<keyword evidence="9" id="KW-0436">Ligase</keyword>
<dbReference type="Pfam" id="PF00550">
    <property type="entry name" value="PP-binding"/>
    <property type="match status" value="1"/>
</dbReference>
<dbReference type="GO" id="GO:0016874">
    <property type="term" value="F:ligase activity"/>
    <property type="evidence" value="ECO:0007669"/>
    <property type="project" value="UniProtKB-KW"/>
</dbReference>
<dbReference type="InterPro" id="IPR010080">
    <property type="entry name" value="Thioester_reductase-like_dom"/>
</dbReference>
<evidence type="ECO:0000256" key="16">
    <source>
        <dbReference type="ARBA" id="ARBA00048260"/>
    </source>
</evidence>
<evidence type="ECO:0000256" key="1">
    <source>
        <dbReference type="ARBA" id="ARBA00001957"/>
    </source>
</evidence>
<keyword evidence="12" id="KW-0560">Oxidoreductase</keyword>
<dbReference type="PROSITE" id="PS50075">
    <property type="entry name" value="CARRIER"/>
    <property type="match status" value="1"/>
</dbReference>
<dbReference type="GO" id="GO:0031177">
    <property type="term" value="F:phosphopantetheine binding"/>
    <property type="evidence" value="ECO:0007669"/>
    <property type="project" value="InterPro"/>
</dbReference>
<dbReference type="InterPro" id="IPR014397">
    <property type="entry name" value="Lys2"/>
</dbReference>
<evidence type="ECO:0000256" key="2">
    <source>
        <dbReference type="ARBA" id="ARBA00003499"/>
    </source>
</evidence>
<evidence type="ECO:0000256" key="8">
    <source>
        <dbReference type="ARBA" id="ARBA00022553"/>
    </source>
</evidence>
<evidence type="ECO:0000256" key="17">
    <source>
        <dbReference type="ARBA" id="ARBA00048414"/>
    </source>
</evidence>
<dbReference type="SMART" id="SM00823">
    <property type="entry name" value="PKS_PP"/>
    <property type="match status" value="1"/>
</dbReference>
<evidence type="ECO:0000256" key="10">
    <source>
        <dbReference type="ARBA" id="ARBA00022605"/>
    </source>
</evidence>
<dbReference type="AlphaFoldDB" id="A0A2K3QCW7"/>
<dbReference type="PANTHER" id="PTHR44845:SF1">
    <property type="entry name" value="L-2-AMINOADIPATE REDUCTASE"/>
    <property type="match status" value="1"/>
</dbReference>
<dbReference type="InterPro" id="IPR020845">
    <property type="entry name" value="AMP-binding_CS"/>
</dbReference>